<dbReference type="AlphaFoldDB" id="A0A5J4T581"/>
<feature type="non-terminal residue" evidence="1">
    <location>
        <position position="1"/>
    </location>
</feature>
<reference evidence="1 2" key="1">
    <citation type="submission" date="2019-03" db="EMBL/GenBank/DDBJ databases">
        <title>Single cell metagenomics reveals metabolic interactions within the superorganism composed of flagellate Streblomastix strix and complex community of Bacteroidetes bacteria on its surface.</title>
        <authorList>
            <person name="Treitli S.C."/>
            <person name="Kolisko M."/>
            <person name="Husnik F."/>
            <person name="Keeling P."/>
            <person name="Hampl V."/>
        </authorList>
    </citation>
    <scope>NUCLEOTIDE SEQUENCE [LARGE SCALE GENOMIC DNA]</scope>
    <source>
        <strain evidence="1">ST1C</strain>
    </source>
</reference>
<sequence>ALIVGSPIEAVNLILYYPITFCIVQIMHDALPSYVQVPWEG</sequence>
<organism evidence="1 2">
    <name type="scientific">Streblomastix strix</name>
    <dbReference type="NCBI Taxonomy" id="222440"/>
    <lineage>
        <taxon>Eukaryota</taxon>
        <taxon>Metamonada</taxon>
        <taxon>Preaxostyla</taxon>
        <taxon>Oxymonadida</taxon>
        <taxon>Streblomastigidae</taxon>
        <taxon>Streblomastix</taxon>
    </lineage>
</organism>
<comment type="caution">
    <text evidence="1">The sequence shown here is derived from an EMBL/GenBank/DDBJ whole genome shotgun (WGS) entry which is preliminary data.</text>
</comment>
<accession>A0A5J4T581</accession>
<gene>
    <name evidence="1" type="ORF">EZS28_050917</name>
</gene>
<evidence type="ECO:0000313" key="2">
    <source>
        <dbReference type="Proteomes" id="UP000324800"/>
    </source>
</evidence>
<name>A0A5J4T581_9EUKA</name>
<evidence type="ECO:0000313" key="1">
    <source>
        <dbReference type="EMBL" id="KAA6353556.1"/>
    </source>
</evidence>
<dbReference type="EMBL" id="SNRW01037890">
    <property type="protein sequence ID" value="KAA6353556.1"/>
    <property type="molecule type" value="Genomic_DNA"/>
</dbReference>
<proteinExistence type="predicted"/>
<dbReference type="Proteomes" id="UP000324800">
    <property type="component" value="Unassembled WGS sequence"/>
</dbReference>
<protein>
    <submittedName>
        <fullName evidence="1">Uncharacterized protein</fullName>
    </submittedName>
</protein>